<evidence type="ECO:0000259" key="17">
    <source>
        <dbReference type="PROSITE" id="PS50125"/>
    </source>
</evidence>
<dbReference type="InterPro" id="IPR029787">
    <property type="entry name" value="Nucleotide_cyclase"/>
</dbReference>
<dbReference type="GO" id="GO:0035556">
    <property type="term" value="P:intracellular signal transduction"/>
    <property type="evidence" value="ECO:0007669"/>
    <property type="project" value="InterPro"/>
</dbReference>
<dbReference type="GO" id="GO:0001653">
    <property type="term" value="F:peptide receptor activity"/>
    <property type="evidence" value="ECO:0007669"/>
    <property type="project" value="TreeGrafter"/>
</dbReference>
<dbReference type="GO" id="GO:0006935">
    <property type="term" value="P:chemotaxis"/>
    <property type="evidence" value="ECO:0007669"/>
    <property type="project" value="UniProtKB-ARBA"/>
</dbReference>
<keyword evidence="8" id="KW-0472">Membrane</keyword>
<evidence type="ECO:0000256" key="4">
    <source>
        <dbReference type="ARBA" id="ARBA00022692"/>
    </source>
</evidence>
<dbReference type="Gene3D" id="1.10.510.10">
    <property type="entry name" value="Transferase(Phosphotransferase) domain 1"/>
    <property type="match status" value="1"/>
</dbReference>
<reference evidence="19" key="1">
    <citation type="journal article" date="2015" name="Nat. Genet.">
        <title>The genome and transcriptome of the zoonotic hookworm Ancylostoma ceylanicum identify infection-specific gene families.</title>
        <authorList>
            <person name="Schwarz E.M."/>
            <person name="Hu Y."/>
            <person name="Antoshechkin I."/>
            <person name="Miller M.M."/>
            <person name="Sternberg P.W."/>
            <person name="Aroian R.V."/>
        </authorList>
    </citation>
    <scope>NUCLEOTIDE SEQUENCE</scope>
    <source>
        <strain evidence="19">HY135</strain>
    </source>
</reference>
<dbReference type="GO" id="GO:0004016">
    <property type="term" value="F:adenylate cyclase activity"/>
    <property type="evidence" value="ECO:0007669"/>
    <property type="project" value="TreeGrafter"/>
</dbReference>
<name>A0A016RSM3_9BILA</name>
<keyword evidence="12 14" id="KW-0141">cGMP biosynthesis</keyword>
<dbReference type="GO" id="GO:0004672">
    <property type="term" value="F:protein kinase activity"/>
    <property type="evidence" value="ECO:0007669"/>
    <property type="project" value="InterPro"/>
</dbReference>
<dbReference type="InterPro" id="IPR018297">
    <property type="entry name" value="A/G_cyclase_CS"/>
</dbReference>
<evidence type="ECO:0000256" key="14">
    <source>
        <dbReference type="RuleBase" id="RU003431"/>
    </source>
</evidence>
<evidence type="ECO:0000256" key="8">
    <source>
        <dbReference type="ARBA" id="ARBA00023136"/>
    </source>
</evidence>
<feature type="compositionally biased region" description="Basic and acidic residues" evidence="15">
    <location>
        <begin position="451"/>
        <end position="466"/>
    </location>
</feature>
<evidence type="ECO:0000256" key="3">
    <source>
        <dbReference type="ARBA" id="ARBA00012202"/>
    </source>
</evidence>
<keyword evidence="4" id="KW-0812">Transmembrane</keyword>
<keyword evidence="11 13" id="KW-0456">Lyase</keyword>
<keyword evidence="5" id="KW-0732">Signal</keyword>
<gene>
    <name evidence="18" type="primary">Acey_s0384.g388</name>
    <name evidence="18" type="ORF">Y032_0384g388</name>
</gene>
<evidence type="ECO:0000256" key="12">
    <source>
        <dbReference type="ARBA" id="ARBA00023293"/>
    </source>
</evidence>
<dbReference type="PANTHER" id="PTHR11920">
    <property type="entry name" value="GUANYLYL CYCLASE"/>
    <property type="match status" value="1"/>
</dbReference>
<dbReference type="PANTHER" id="PTHR11920:SF495">
    <property type="entry name" value="RECEPTOR-TYPE GUANYLATE CYCLASE GCY-7"/>
    <property type="match status" value="1"/>
</dbReference>
<dbReference type="Proteomes" id="UP000024635">
    <property type="component" value="Unassembled WGS sequence"/>
</dbReference>
<dbReference type="PROSITE" id="PS50125">
    <property type="entry name" value="GUANYLATE_CYCLASE_2"/>
    <property type="match status" value="1"/>
</dbReference>
<evidence type="ECO:0000256" key="15">
    <source>
        <dbReference type="SAM" id="MobiDB-lite"/>
    </source>
</evidence>
<evidence type="ECO:0000256" key="13">
    <source>
        <dbReference type="RuleBase" id="RU000405"/>
    </source>
</evidence>
<proteinExistence type="inferred from homology"/>
<evidence type="ECO:0000313" key="19">
    <source>
        <dbReference type="Proteomes" id="UP000024635"/>
    </source>
</evidence>
<dbReference type="Gene3D" id="3.30.70.1230">
    <property type="entry name" value="Nucleotide cyclase"/>
    <property type="match status" value="1"/>
</dbReference>
<comment type="catalytic activity">
    <reaction evidence="1 14">
        <text>GTP = 3',5'-cyclic GMP + diphosphate</text>
        <dbReference type="Rhea" id="RHEA:13665"/>
        <dbReference type="ChEBI" id="CHEBI:33019"/>
        <dbReference type="ChEBI" id="CHEBI:37565"/>
        <dbReference type="ChEBI" id="CHEBI:57746"/>
        <dbReference type="EC" id="4.6.1.2"/>
    </reaction>
</comment>
<evidence type="ECO:0000256" key="1">
    <source>
        <dbReference type="ARBA" id="ARBA00001436"/>
    </source>
</evidence>
<evidence type="ECO:0000256" key="7">
    <source>
        <dbReference type="ARBA" id="ARBA00022989"/>
    </source>
</evidence>
<protein>
    <recommendedName>
        <fullName evidence="3 14">Guanylate cyclase</fullName>
        <ecNumber evidence="3 14">4.6.1.2</ecNumber>
    </recommendedName>
</protein>
<evidence type="ECO:0000256" key="10">
    <source>
        <dbReference type="ARBA" id="ARBA00023180"/>
    </source>
</evidence>
<dbReference type="OrthoDB" id="60033at2759"/>
<dbReference type="SUPFAM" id="SSF56112">
    <property type="entry name" value="Protein kinase-like (PK-like)"/>
    <property type="match status" value="1"/>
</dbReference>
<dbReference type="GO" id="GO:0004383">
    <property type="term" value="F:guanylate cyclase activity"/>
    <property type="evidence" value="ECO:0007669"/>
    <property type="project" value="UniProtKB-EC"/>
</dbReference>
<dbReference type="STRING" id="53326.A0A016RSM3"/>
<dbReference type="CDD" id="cd07302">
    <property type="entry name" value="CHD"/>
    <property type="match status" value="1"/>
</dbReference>
<dbReference type="Pfam" id="PF07714">
    <property type="entry name" value="PK_Tyr_Ser-Thr"/>
    <property type="match status" value="1"/>
</dbReference>
<evidence type="ECO:0000256" key="6">
    <source>
        <dbReference type="ARBA" id="ARBA00022741"/>
    </source>
</evidence>
<keyword evidence="9" id="KW-0675">Receptor</keyword>
<keyword evidence="10" id="KW-0325">Glycoprotein</keyword>
<evidence type="ECO:0000313" key="18">
    <source>
        <dbReference type="EMBL" id="EYB81390.1"/>
    </source>
</evidence>
<dbReference type="EMBL" id="JARK01001720">
    <property type="protein sequence ID" value="EYB81390.1"/>
    <property type="molecule type" value="Genomic_DNA"/>
</dbReference>
<dbReference type="SUPFAM" id="SSF55073">
    <property type="entry name" value="Nucleotide cyclase"/>
    <property type="match status" value="1"/>
</dbReference>
<keyword evidence="6" id="KW-0547">Nucleotide-binding</keyword>
<feature type="domain" description="Guanylate cyclase" evidence="17">
    <location>
        <begin position="249"/>
        <end position="379"/>
    </location>
</feature>
<dbReference type="PROSITE" id="PS50011">
    <property type="entry name" value="PROTEIN_KINASE_DOM"/>
    <property type="match status" value="1"/>
</dbReference>
<dbReference type="SMART" id="SM00220">
    <property type="entry name" value="S_TKc"/>
    <property type="match status" value="1"/>
</dbReference>
<dbReference type="GO" id="GO:0007635">
    <property type="term" value="P:chemosensory behavior"/>
    <property type="evidence" value="ECO:0007669"/>
    <property type="project" value="UniProtKB-ARBA"/>
</dbReference>
<comment type="caution">
    <text evidence="18">The sequence shown here is derived from an EMBL/GenBank/DDBJ whole genome shotgun (WGS) entry which is preliminary data.</text>
</comment>
<feature type="domain" description="Protein kinase" evidence="16">
    <location>
        <begin position="1"/>
        <end position="177"/>
    </location>
</feature>
<evidence type="ECO:0000256" key="9">
    <source>
        <dbReference type="ARBA" id="ARBA00023170"/>
    </source>
</evidence>
<comment type="similarity">
    <text evidence="13">Belongs to the adenylyl cyclase class-4/guanylyl cyclase family.</text>
</comment>
<keyword evidence="7" id="KW-1133">Transmembrane helix</keyword>
<accession>A0A016RSM3</accession>
<dbReference type="FunFam" id="3.30.70.1230:FF:000023">
    <property type="entry name" value="Guanylate cyclase"/>
    <property type="match status" value="1"/>
</dbReference>
<feature type="region of interest" description="Disordered" evidence="15">
    <location>
        <begin position="431"/>
        <end position="466"/>
    </location>
</feature>
<dbReference type="AlphaFoldDB" id="A0A016RSM3"/>
<dbReference type="PROSITE" id="PS00452">
    <property type="entry name" value="GUANYLATE_CYCLASE_1"/>
    <property type="match status" value="1"/>
</dbReference>
<dbReference type="GO" id="GO:0005524">
    <property type="term" value="F:ATP binding"/>
    <property type="evidence" value="ECO:0007669"/>
    <property type="project" value="InterPro"/>
</dbReference>
<evidence type="ECO:0000256" key="5">
    <source>
        <dbReference type="ARBA" id="ARBA00022729"/>
    </source>
</evidence>
<comment type="subcellular location">
    <subcellularLocation>
        <location evidence="2">Membrane</location>
        <topology evidence="2">Single-pass type I membrane protein</topology>
    </subcellularLocation>
</comment>
<dbReference type="Pfam" id="PF00211">
    <property type="entry name" value="Guanylate_cyc"/>
    <property type="match status" value="1"/>
</dbReference>
<evidence type="ECO:0000259" key="16">
    <source>
        <dbReference type="PROSITE" id="PS50011"/>
    </source>
</evidence>
<dbReference type="InterPro" id="IPR050401">
    <property type="entry name" value="Cyclic_nucleotide_synthase"/>
</dbReference>
<dbReference type="InterPro" id="IPR001245">
    <property type="entry name" value="Ser-Thr/Tyr_kinase_cat_dom"/>
</dbReference>
<dbReference type="GO" id="GO:0007168">
    <property type="term" value="P:receptor guanylyl cyclase signaling pathway"/>
    <property type="evidence" value="ECO:0007669"/>
    <property type="project" value="TreeGrafter"/>
</dbReference>
<keyword evidence="19" id="KW-1185">Reference proteome</keyword>
<dbReference type="InterPro" id="IPR001054">
    <property type="entry name" value="A/G_cyclase"/>
</dbReference>
<dbReference type="InterPro" id="IPR011009">
    <property type="entry name" value="Kinase-like_dom_sf"/>
</dbReference>
<dbReference type="SMART" id="SM00044">
    <property type="entry name" value="CYCc"/>
    <property type="match status" value="1"/>
</dbReference>
<sequence>MITKFVISTDSFFVQCIIRDVAEGLNYIHHSFLGYHGRLTSACCLLTDAFQVKISDFGVSEFIRIPASKYKLWSAPEVLDLSAPPNTKAADIFSFAIIAAETICRRPAWLLYDGNMDIEELIIRIKEGGPVPLRPSLQHDILGIPTELITLVRNCWRQSPANRPSMNSICEQLQEMMTTAGHTNLMDHVFAILEEHTLSLEQEVEDRSKELMEEKKKADILLARMLPRQVADRLKLGQSVEPEGFDSVTVFFSDVVKFTTLASKCSPFQVVNLLNELYGSFDAIIEEHDVYKVESIGDGYLCVSGLPARNGHQHIKKIIEMSVRLMKYVENFRIASLPLERIQLRIGINSGPCIAGVVGLSMPRYCLFGDTVNTASRMESNGKPGKIHISESSFELLEHHYRGIYDTESRGEVIIKGKGVMETYWVHGRHGMHSRRKSNKHENIEEASPAHSREPLYKEYKLQRES</sequence>
<dbReference type="InterPro" id="IPR000719">
    <property type="entry name" value="Prot_kinase_dom"/>
</dbReference>
<dbReference type="EC" id="4.6.1.2" evidence="3 14"/>
<organism evidence="18 19">
    <name type="scientific">Ancylostoma ceylanicum</name>
    <dbReference type="NCBI Taxonomy" id="53326"/>
    <lineage>
        <taxon>Eukaryota</taxon>
        <taxon>Metazoa</taxon>
        <taxon>Ecdysozoa</taxon>
        <taxon>Nematoda</taxon>
        <taxon>Chromadorea</taxon>
        <taxon>Rhabditida</taxon>
        <taxon>Rhabditina</taxon>
        <taxon>Rhabditomorpha</taxon>
        <taxon>Strongyloidea</taxon>
        <taxon>Ancylostomatidae</taxon>
        <taxon>Ancylostomatinae</taxon>
        <taxon>Ancylostoma</taxon>
    </lineage>
</organism>
<evidence type="ECO:0000256" key="2">
    <source>
        <dbReference type="ARBA" id="ARBA00004479"/>
    </source>
</evidence>
<dbReference type="GO" id="GO:0005886">
    <property type="term" value="C:plasma membrane"/>
    <property type="evidence" value="ECO:0007669"/>
    <property type="project" value="TreeGrafter"/>
</dbReference>
<evidence type="ECO:0000256" key="11">
    <source>
        <dbReference type="ARBA" id="ARBA00023239"/>
    </source>
</evidence>